<sequence length="229" mass="23821">MASSDSSPAPPANVRDINFSELMTALIGPNKRIRENIIFPVGLFPHKVKTRDELRVEAAFESCAFKTGLSCILGGAFGAAIGLFSASVDPNVTGGGVDPSKMTVRQVFADMKAKSTSYAKNFAIVGAMFAAIECAIESHRAKTDWKNGTLAGGLTGGLIGFRGEPVACVGGRGASAQLYSYYPQAETAPGATCPPDQSAASISSLDPALCAGGMGRSLITWQKRGVRLV</sequence>
<dbReference type="AlphaFoldDB" id="A0A147BEI7"/>
<dbReference type="GO" id="GO:0030943">
    <property type="term" value="F:mitochondrion targeting sequence binding"/>
    <property type="evidence" value="ECO:0007669"/>
    <property type="project" value="TreeGrafter"/>
</dbReference>
<organism evidence="10">
    <name type="scientific">Ixodes ricinus</name>
    <name type="common">Common tick</name>
    <name type="synonym">Acarus ricinus</name>
    <dbReference type="NCBI Taxonomy" id="34613"/>
    <lineage>
        <taxon>Eukaryota</taxon>
        <taxon>Metazoa</taxon>
        <taxon>Ecdysozoa</taxon>
        <taxon>Arthropoda</taxon>
        <taxon>Chelicerata</taxon>
        <taxon>Arachnida</taxon>
        <taxon>Acari</taxon>
        <taxon>Parasitiformes</taxon>
        <taxon>Ixodida</taxon>
        <taxon>Ixodoidea</taxon>
        <taxon>Ixodidae</taxon>
        <taxon>Ixodinae</taxon>
        <taxon>Ixodes</taxon>
    </lineage>
</organism>
<dbReference type="GO" id="GO:0045039">
    <property type="term" value="P:protein insertion into mitochondrial inner membrane"/>
    <property type="evidence" value="ECO:0007669"/>
    <property type="project" value="UniProtKB-UniRule"/>
</dbReference>
<evidence type="ECO:0000256" key="4">
    <source>
        <dbReference type="ARBA" id="ARBA00022792"/>
    </source>
</evidence>
<evidence type="ECO:0000256" key="6">
    <source>
        <dbReference type="ARBA" id="ARBA00023128"/>
    </source>
</evidence>
<dbReference type="Pfam" id="PF02466">
    <property type="entry name" value="Tim17"/>
    <property type="match status" value="1"/>
</dbReference>
<dbReference type="InterPro" id="IPR039175">
    <property type="entry name" value="TIM22"/>
</dbReference>
<accession>A0A147BEI7</accession>
<keyword evidence="7" id="KW-0472">Membrane</keyword>
<comment type="subunit">
    <text evidence="9">Component of the TIM22 complex.</text>
</comment>
<keyword evidence="6 9" id="KW-0496">Mitochondrion</keyword>
<keyword evidence="3" id="KW-0812">Transmembrane</keyword>
<keyword evidence="9" id="KW-0653">Protein transport</keyword>
<evidence type="ECO:0000256" key="1">
    <source>
        <dbReference type="ARBA" id="ARBA00004448"/>
    </source>
</evidence>
<evidence type="ECO:0000256" key="8">
    <source>
        <dbReference type="ARBA" id="ARBA00024713"/>
    </source>
</evidence>
<evidence type="ECO:0000313" key="10">
    <source>
        <dbReference type="EMBL" id="JAR89220.1"/>
    </source>
</evidence>
<dbReference type="GO" id="GO:0008320">
    <property type="term" value="F:protein transmembrane transporter activity"/>
    <property type="evidence" value="ECO:0007669"/>
    <property type="project" value="UniProtKB-UniRule"/>
</dbReference>
<evidence type="ECO:0000256" key="7">
    <source>
        <dbReference type="ARBA" id="ARBA00023136"/>
    </source>
</evidence>
<keyword evidence="9" id="KW-0813">Transport</keyword>
<evidence type="ECO:0000256" key="5">
    <source>
        <dbReference type="ARBA" id="ARBA00022989"/>
    </source>
</evidence>
<comment type="subcellular location">
    <subcellularLocation>
        <location evidence="1 9">Mitochondrion inner membrane</location>
        <topology evidence="1 9">Multi-pass membrane protein</topology>
    </subcellularLocation>
</comment>
<dbReference type="EMBL" id="GEGO01006184">
    <property type="protein sequence ID" value="JAR89220.1"/>
    <property type="molecule type" value="Transcribed_RNA"/>
</dbReference>
<reference evidence="10" key="1">
    <citation type="journal article" date="2018" name="PLoS Negl. Trop. Dis.">
        <title>Sialome diversity of ticks revealed by RNAseq of single tick salivary glands.</title>
        <authorList>
            <person name="Perner J."/>
            <person name="Kropackova S."/>
            <person name="Kopacek P."/>
            <person name="Ribeiro J.M."/>
        </authorList>
    </citation>
    <scope>NUCLEOTIDE SEQUENCE</scope>
    <source>
        <strain evidence="10">Siblings of single egg batch collected in Ceske Budejovice</strain>
        <tissue evidence="10">Salivary glands</tissue>
    </source>
</reference>
<proteinExistence type="inferred from homology"/>
<comment type="similarity">
    <text evidence="2 9">Belongs to the Tim17/Tim22/Tim23 family.</text>
</comment>
<comment type="function">
    <text evidence="8 9">Essential core component of the TIM22 complex, a complex that mediates the import and insertion of multi-pass transmembrane proteins into the mitochondrial inner membrane. In the TIM22 complex, it constitutes the voltage-activated and signal-gated channel. Forms a twin-pore translocase that uses the membrane potential as external driving force in 2 voltage-dependent steps.</text>
</comment>
<dbReference type="PANTHER" id="PTHR14110:SF0">
    <property type="entry name" value="MITOCHONDRIAL IMPORT INNER MEMBRANE TRANSLOCASE SUBUNIT TIM22"/>
    <property type="match status" value="1"/>
</dbReference>
<dbReference type="PANTHER" id="PTHR14110">
    <property type="entry name" value="MITOCHONDRIAL IMPORT INNER MEMBRANE TRANSLOCASE SUBUNIT TIM22"/>
    <property type="match status" value="1"/>
</dbReference>
<evidence type="ECO:0000256" key="3">
    <source>
        <dbReference type="ARBA" id="ARBA00022692"/>
    </source>
</evidence>
<evidence type="ECO:0000256" key="9">
    <source>
        <dbReference type="RuleBase" id="RU367038"/>
    </source>
</evidence>
<dbReference type="GO" id="GO:0042721">
    <property type="term" value="C:TIM22 mitochondrial import inner membrane insertion complex"/>
    <property type="evidence" value="ECO:0007669"/>
    <property type="project" value="UniProtKB-UniRule"/>
</dbReference>
<keyword evidence="9" id="KW-0811">Translocation</keyword>
<keyword evidence="4 9" id="KW-0999">Mitochondrion inner membrane</keyword>
<protein>
    <recommendedName>
        <fullName evidence="9">Mitochondrial import inner membrane translocase subunit TIM22</fullName>
    </recommendedName>
</protein>
<keyword evidence="5" id="KW-1133">Transmembrane helix</keyword>
<evidence type="ECO:0000256" key="2">
    <source>
        <dbReference type="ARBA" id="ARBA00008444"/>
    </source>
</evidence>
<name>A0A147BEI7_IXORI</name>